<organism evidence="5 6">
    <name type="scientific">Agromyces salentinus</name>
    <dbReference type="NCBI Taxonomy" id="269421"/>
    <lineage>
        <taxon>Bacteria</taxon>
        <taxon>Bacillati</taxon>
        <taxon>Actinomycetota</taxon>
        <taxon>Actinomycetes</taxon>
        <taxon>Micrococcales</taxon>
        <taxon>Microbacteriaceae</taxon>
        <taxon>Agromyces</taxon>
    </lineage>
</organism>
<name>A0ABN2MFS3_9MICO</name>
<dbReference type="Gene3D" id="1.10.10.10">
    <property type="entry name" value="Winged helix-like DNA-binding domain superfamily/Winged helix DNA-binding domain"/>
    <property type="match status" value="1"/>
</dbReference>
<dbReference type="EMBL" id="BAAANK010000001">
    <property type="protein sequence ID" value="GAA1824168.1"/>
    <property type="molecule type" value="Genomic_DNA"/>
</dbReference>
<dbReference type="InterPro" id="IPR001845">
    <property type="entry name" value="HTH_ArsR_DNA-bd_dom"/>
</dbReference>
<dbReference type="InterPro" id="IPR011991">
    <property type="entry name" value="ArsR-like_HTH"/>
</dbReference>
<feature type="domain" description="HTH arsR-type" evidence="4">
    <location>
        <begin position="254"/>
        <end position="329"/>
    </location>
</feature>
<evidence type="ECO:0000313" key="6">
    <source>
        <dbReference type="Proteomes" id="UP001501746"/>
    </source>
</evidence>
<dbReference type="PANTHER" id="PTHR43132:SF6">
    <property type="entry name" value="HTH-TYPE TRANSCRIPTIONAL REPRESSOR CZRA"/>
    <property type="match status" value="1"/>
</dbReference>
<keyword evidence="6" id="KW-1185">Reference proteome</keyword>
<dbReference type="SUPFAM" id="SSF46785">
    <property type="entry name" value="Winged helix' DNA-binding domain"/>
    <property type="match status" value="1"/>
</dbReference>
<proteinExistence type="predicted"/>
<evidence type="ECO:0000313" key="5">
    <source>
        <dbReference type="EMBL" id="GAA1824168.1"/>
    </source>
</evidence>
<dbReference type="InterPro" id="IPR045981">
    <property type="entry name" value="DUF5937"/>
</dbReference>
<dbReference type="Proteomes" id="UP001501746">
    <property type="component" value="Unassembled WGS sequence"/>
</dbReference>
<accession>A0ABN2MFS3</accession>
<evidence type="ECO:0000256" key="2">
    <source>
        <dbReference type="ARBA" id="ARBA00023125"/>
    </source>
</evidence>
<dbReference type="CDD" id="cd00090">
    <property type="entry name" value="HTH_ARSR"/>
    <property type="match status" value="1"/>
</dbReference>
<evidence type="ECO:0000256" key="1">
    <source>
        <dbReference type="ARBA" id="ARBA00023015"/>
    </source>
</evidence>
<dbReference type="PANTHER" id="PTHR43132">
    <property type="entry name" value="ARSENICAL RESISTANCE OPERON REPRESSOR ARSR-RELATED"/>
    <property type="match status" value="1"/>
</dbReference>
<dbReference type="InterPro" id="IPR036388">
    <property type="entry name" value="WH-like_DNA-bd_sf"/>
</dbReference>
<gene>
    <name evidence="5" type="ORF">GCM10009750_03640</name>
</gene>
<dbReference type="InterPro" id="IPR036390">
    <property type="entry name" value="WH_DNA-bd_sf"/>
</dbReference>
<dbReference type="Pfam" id="PF01022">
    <property type="entry name" value="HTH_5"/>
    <property type="match status" value="1"/>
</dbReference>
<evidence type="ECO:0000259" key="4">
    <source>
        <dbReference type="SMART" id="SM00418"/>
    </source>
</evidence>
<reference evidence="5 6" key="1">
    <citation type="journal article" date="2019" name="Int. J. Syst. Evol. Microbiol.">
        <title>The Global Catalogue of Microorganisms (GCM) 10K type strain sequencing project: providing services to taxonomists for standard genome sequencing and annotation.</title>
        <authorList>
            <consortium name="The Broad Institute Genomics Platform"/>
            <consortium name="The Broad Institute Genome Sequencing Center for Infectious Disease"/>
            <person name="Wu L."/>
            <person name="Ma J."/>
        </authorList>
    </citation>
    <scope>NUCLEOTIDE SEQUENCE [LARGE SCALE GENOMIC DNA]</scope>
    <source>
        <strain evidence="5 6">JCM 14323</strain>
    </source>
</reference>
<protein>
    <submittedName>
        <fullName evidence="5">DUF5937 family protein</fullName>
    </submittedName>
</protein>
<keyword evidence="2" id="KW-0238">DNA-binding</keyword>
<comment type="caution">
    <text evidence="5">The sequence shown here is derived from an EMBL/GenBank/DDBJ whole genome shotgun (WGS) entry which is preliminary data.</text>
</comment>
<dbReference type="Pfam" id="PF19361">
    <property type="entry name" value="DUF5937"/>
    <property type="match status" value="1"/>
</dbReference>
<evidence type="ECO:0000256" key="3">
    <source>
        <dbReference type="ARBA" id="ARBA00023163"/>
    </source>
</evidence>
<keyword evidence="3" id="KW-0804">Transcription</keyword>
<dbReference type="RefSeq" id="WP_157425876.1">
    <property type="nucleotide sequence ID" value="NZ_BAAANK010000001.1"/>
</dbReference>
<keyword evidence="1" id="KW-0805">Transcription regulation</keyword>
<sequence length="329" mass="36144">MDRNFVDFRLAPDDISAIRFGVSPGHELCNAVRVLQRPEEYPLQWGWLRGARSRMPRPAFELLATVIGAEGYFPDFFTATPTWDMQPADEFERLRTVSPELMRVDLRKMVLRSTGARQHAIQRMLDDPLRARAMLADAVESMWEAVLAPVWVQLERILRADIAVRARRIATDGLAGMVGSLHRTLAWSDDVVRVELRMHREELDCRGSGLVLVPSVFTAQGCTVLTEPPAQPTIFYPAQGVTETWARDAGSAAEALGALLGPARAGILLDAHAERTTSQVASDAGLAISTASHHLSVLRESGLVASRRDGARMLHLRTPLGEAIAGATL</sequence>
<dbReference type="SMART" id="SM00418">
    <property type="entry name" value="HTH_ARSR"/>
    <property type="match status" value="1"/>
</dbReference>
<dbReference type="InterPro" id="IPR051011">
    <property type="entry name" value="Metal_resp_trans_reg"/>
</dbReference>